<accession>Q22XU1</accession>
<dbReference type="KEGG" id="tet:TTHERM_01005050"/>
<gene>
    <name evidence="2" type="ORF">TTHERM_01005050</name>
</gene>
<dbReference type="Proteomes" id="UP000009168">
    <property type="component" value="Unassembled WGS sequence"/>
</dbReference>
<evidence type="ECO:0000256" key="1">
    <source>
        <dbReference type="SAM" id="Phobius"/>
    </source>
</evidence>
<protein>
    <submittedName>
        <fullName evidence="2">Transmembrane protein, putative</fullName>
    </submittedName>
</protein>
<feature type="transmembrane region" description="Helical" evidence="1">
    <location>
        <begin position="30"/>
        <end position="52"/>
    </location>
</feature>
<sequence length="653" mass="76546">MLSLKDLKVFDIFAPTYQQKVLNGSNKRQTIIGGLFSIVIVLLCLAYAVYLFQNYVNGSYQPKQNDYTSYSPTEKLFDLKLNNIKILIFNENETLLQNEMRNKIQYFTISLSVISNHKVVQQYLAEECYNQALEKQVGIKSGFYYCFGKQNTNQPIQLEQSEYKNTSLKIDFNYCQQNQVNQGYRCASLIEANSYLYDQNNNFQILLETDIYNLHKNQDINTFYIQDLFPKPHEILNNVMQLQLTNIQIIQGIIIQYSSTKTYFYNFLNENYYIPLSTNPDQINPISTEIKLDKPIKYETIQFVPITQVLSEAWTTISLLLVLGNIARIISETGFMIDLIQIQLKFYYKKTAKKLCPQDEDQYNSQNTLNDSAQNVIKINEKVENTNYKKNIQNYFNLSKWQKFSIFYLPSICQKRKDKTEEQITLENLIKQTNNEMNIYEMHKELLKMKLLLKMLVSPEQYAAIQMCGCDILQNASTDMKVNENKDNIDLTLKGDESKKVDDSTSFNIFTKYQERQSKLNDNIIKNDLQVIISEDQNEKYKNKPSNQQQINVQMQILDKTIKQKKILHLTNKQQQLNHLEILNKIDLDPNFKKEQLEKFLSQDKGKYQDNVLNQRIRSCMLGLETPSINSLQAIFKLNYNIEQIQPKLNPVV</sequence>
<keyword evidence="1" id="KW-0472">Membrane</keyword>
<evidence type="ECO:0000313" key="3">
    <source>
        <dbReference type="Proteomes" id="UP000009168"/>
    </source>
</evidence>
<dbReference type="HOGENOM" id="CLU_018754_0_0_1"/>
<keyword evidence="1 2" id="KW-0812">Transmembrane</keyword>
<dbReference type="EMBL" id="GG662802">
    <property type="protein sequence ID" value="EAR90080.1"/>
    <property type="molecule type" value="Genomic_DNA"/>
</dbReference>
<keyword evidence="1" id="KW-1133">Transmembrane helix</keyword>
<organism evidence="2 3">
    <name type="scientific">Tetrahymena thermophila (strain SB210)</name>
    <dbReference type="NCBI Taxonomy" id="312017"/>
    <lineage>
        <taxon>Eukaryota</taxon>
        <taxon>Sar</taxon>
        <taxon>Alveolata</taxon>
        <taxon>Ciliophora</taxon>
        <taxon>Intramacronucleata</taxon>
        <taxon>Oligohymenophorea</taxon>
        <taxon>Hymenostomatida</taxon>
        <taxon>Tetrahymenina</taxon>
        <taxon>Tetrahymenidae</taxon>
        <taxon>Tetrahymena</taxon>
    </lineage>
</organism>
<evidence type="ECO:0000313" key="2">
    <source>
        <dbReference type="EMBL" id="EAR90080.1"/>
    </source>
</evidence>
<keyword evidence="3" id="KW-1185">Reference proteome</keyword>
<reference evidence="3" key="1">
    <citation type="journal article" date="2006" name="PLoS Biol.">
        <title>Macronuclear genome sequence of the ciliate Tetrahymena thermophila, a model eukaryote.</title>
        <authorList>
            <person name="Eisen J.A."/>
            <person name="Coyne R.S."/>
            <person name="Wu M."/>
            <person name="Wu D."/>
            <person name="Thiagarajan M."/>
            <person name="Wortman J.R."/>
            <person name="Badger J.H."/>
            <person name="Ren Q."/>
            <person name="Amedeo P."/>
            <person name="Jones K.M."/>
            <person name="Tallon L.J."/>
            <person name="Delcher A.L."/>
            <person name="Salzberg S.L."/>
            <person name="Silva J.C."/>
            <person name="Haas B.J."/>
            <person name="Majoros W.H."/>
            <person name="Farzad M."/>
            <person name="Carlton J.M."/>
            <person name="Smith R.K. Jr."/>
            <person name="Garg J."/>
            <person name="Pearlman R.E."/>
            <person name="Karrer K.M."/>
            <person name="Sun L."/>
            <person name="Manning G."/>
            <person name="Elde N.C."/>
            <person name="Turkewitz A.P."/>
            <person name="Asai D.J."/>
            <person name="Wilkes D.E."/>
            <person name="Wang Y."/>
            <person name="Cai H."/>
            <person name="Collins K."/>
            <person name="Stewart B.A."/>
            <person name="Lee S.R."/>
            <person name="Wilamowska K."/>
            <person name="Weinberg Z."/>
            <person name="Ruzzo W.L."/>
            <person name="Wloga D."/>
            <person name="Gaertig J."/>
            <person name="Frankel J."/>
            <person name="Tsao C.-C."/>
            <person name="Gorovsky M.A."/>
            <person name="Keeling P.J."/>
            <person name="Waller R.F."/>
            <person name="Patron N.J."/>
            <person name="Cherry J.M."/>
            <person name="Stover N.A."/>
            <person name="Krieger C.J."/>
            <person name="del Toro C."/>
            <person name="Ryder H.F."/>
            <person name="Williamson S.C."/>
            <person name="Barbeau R.A."/>
            <person name="Hamilton E.P."/>
            <person name="Orias E."/>
        </authorList>
    </citation>
    <scope>NUCLEOTIDE SEQUENCE [LARGE SCALE GENOMIC DNA]</scope>
    <source>
        <strain evidence="3">SB210</strain>
    </source>
</reference>
<dbReference type="InParanoid" id="Q22XU1"/>
<dbReference type="OrthoDB" id="289947at2759"/>
<proteinExistence type="predicted"/>
<dbReference type="AlphaFoldDB" id="Q22XU1"/>
<dbReference type="GeneID" id="7834276"/>
<name>Q22XU1_TETTS</name>
<dbReference type="RefSeq" id="XP_001010325.1">
    <property type="nucleotide sequence ID" value="XM_001010325.3"/>
</dbReference>